<comment type="caution">
    <text evidence="4">The sequence shown here is derived from an EMBL/GenBank/DDBJ whole genome shotgun (WGS) entry which is preliminary data.</text>
</comment>
<evidence type="ECO:0000256" key="2">
    <source>
        <dbReference type="PIRSR" id="PIRSR000390-2"/>
    </source>
</evidence>
<evidence type="ECO:0000313" key="4">
    <source>
        <dbReference type="EMBL" id="MBC1796865.1"/>
    </source>
</evidence>
<keyword evidence="4" id="KW-0808">Transferase</keyword>
<dbReference type="RefSeq" id="WP_185545053.1">
    <property type="nucleotide sequence ID" value="NZ_JAARVD010000004.1"/>
</dbReference>
<dbReference type="GO" id="GO:0000271">
    <property type="term" value="P:polysaccharide biosynthetic process"/>
    <property type="evidence" value="ECO:0007669"/>
    <property type="project" value="TreeGrafter"/>
</dbReference>
<protein>
    <submittedName>
        <fullName evidence="4">Aminotransferase class V-fold PLP-dependent enzyme</fullName>
    </submittedName>
</protein>
<dbReference type="InterPro" id="IPR000653">
    <property type="entry name" value="DegT/StrS_aminotransferase"/>
</dbReference>
<dbReference type="Gene3D" id="3.90.1150.10">
    <property type="entry name" value="Aspartate Aminotransferase, domain 1"/>
    <property type="match status" value="1"/>
</dbReference>
<dbReference type="AlphaFoldDB" id="A0A842B4X6"/>
<dbReference type="Pfam" id="PF01041">
    <property type="entry name" value="DegT_DnrJ_EryC1"/>
    <property type="match status" value="1"/>
</dbReference>
<feature type="active site" description="Proton acceptor" evidence="1">
    <location>
        <position position="186"/>
    </location>
</feature>
<reference evidence="4 5" key="1">
    <citation type="submission" date="2020-03" db="EMBL/GenBank/DDBJ databases">
        <title>Soil Listeria distribution.</title>
        <authorList>
            <person name="Liao J."/>
            <person name="Wiedmann M."/>
        </authorList>
    </citation>
    <scope>NUCLEOTIDE SEQUENCE [LARGE SCALE GENOMIC DNA]</scope>
    <source>
        <strain evidence="4 5">FSL L7-0990</strain>
    </source>
</reference>
<organism evidence="4 5">
    <name type="scientific">Listeria booriae</name>
    <dbReference type="NCBI Taxonomy" id="1552123"/>
    <lineage>
        <taxon>Bacteria</taxon>
        <taxon>Bacillati</taxon>
        <taxon>Bacillota</taxon>
        <taxon>Bacilli</taxon>
        <taxon>Bacillales</taxon>
        <taxon>Listeriaceae</taxon>
        <taxon>Listeria</taxon>
    </lineage>
</organism>
<dbReference type="PANTHER" id="PTHR30244:SF34">
    <property type="entry name" value="DTDP-4-AMINO-4,6-DIDEOXYGALACTOSE TRANSAMINASE"/>
    <property type="match status" value="1"/>
</dbReference>
<dbReference type="PANTHER" id="PTHR30244">
    <property type="entry name" value="TRANSAMINASE"/>
    <property type="match status" value="1"/>
</dbReference>
<sequence length="368" mass="41256">MPMIENTLPYISLKTRLLYQEKVADILRSGKLIEGYYNQMLESKAKSFLGVPHVATLSDATSALFLIFKYYNLENTEVLFPSNTFISPVFSAENAKVKIKLVDINLEDFNIDYDDLKRKITKKTKALVLTHIAGTVSKDIDKIKKLCKASNILLIEDASHAFGASINNAKAGAIGNVAVFSMYATKIITGGTGALIASNDIEFDKFIRKARHHGNTGASNDFLSGDFLLSEFNALLACLQLDEIQDTIMLRNNINYIYRKELKEIFADVGVHFQYVSDNATSSFYKEILFFENASILKKISDHLKEKQVKIGHCYQVQLHQQKTVSISNETFPNATLFSKNHLSLPCHLGLSSNEIDYVVKSVKESLE</sequence>
<dbReference type="SUPFAM" id="SSF53383">
    <property type="entry name" value="PLP-dependent transferases"/>
    <property type="match status" value="1"/>
</dbReference>
<dbReference type="EMBL" id="JAARVD010000004">
    <property type="protein sequence ID" value="MBC1796865.1"/>
    <property type="molecule type" value="Genomic_DNA"/>
</dbReference>
<dbReference type="InterPro" id="IPR015422">
    <property type="entry name" value="PyrdxlP-dep_Trfase_small"/>
</dbReference>
<accession>A0A842B4X6</accession>
<dbReference type="GO" id="GO:0008483">
    <property type="term" value="F:transaminase activity"/>
    <property type="evidence" value="ECO:0007669"/>
    <property type="project" value="UniProtKB-KW"/>
</dbReference>
<dbReference type="GO" id="GO:0030170">
    <property type="term" value="F:pyridoxal phosphate binding"/>
    <property type="evidence" value="ECO:0007669"/>
    <property type="project" value="TreeGrafter"/>
</dbReference>
<dbReference type="Gene3D" id="3.40.640.10">
    <property type="entry name" value="Type I PLP-dependent aspartate aminotransferase-like (Major domain)"/>
    <property type="match status" value="1"/>
</dbReference>
<dbReference type="PIRSF" id="PIRSF000390">
    <property type="entry name" value="PLP_StrS"/>
    <property type="match status" value="1"/>
</dbReference>
<gene>
    <name evidence="4" type="ORF">HCA55_09000</name>
</gene>
<dbReference type="InterPro" id="IPR015421">
    <property type="entry name" value="PyrdxlP-dep_Trfase_major"/>
</dbReference>
<evidence type="ECO:0000256" key="1">
    <source>
        <dbReference type="PIRSR" id="PIRSR000390-1"/>
    </source>
</evidence>
<comment type="similarity">
    <text evidence="3">Belongs to the DegT/DnrJ/EryC1 family.</text>
</comment>
<evidence type="ECO:0000313" key="5">
    <source>
        <dbReference type="Proteomes" id="UP000548082"/>
    </source>
</evidence>
<name>A0A842B4X6_9LIST</name>
<keyword evidence="4" id="KW-0032">Aminotransferase</keyword>
<dbReference type="Proteomes" id="UP000548082">
    <property type="component" value="Unassembled WGS sequence"/>
</dbReference>
<dbReference type="InterPro" id="IPR015424">
    <property type="entry name" value="PyrdxlP-dep_Trfase"/>
</dbReference>
<evidence type="ECO:0000256" key="3">
    <source>
        <dbReference type="RuleBase" id="RU004508"/>
    </source>
</evidence>
<keyword evidence="2 3" id="KW-0663">Pyridoxal phosphate</keyword>
<proteinExistence type="inferred from homology"/>
<feature type="modified residue" description="N6-(pyridoxal phosphate)lysine" evidence="2">
    <location>
        <position position="186"/>
    </location>
</feature>